<dbReference type="PANTHER" id="PTHR30579">
    <property type="entry name" value="TRANSCRIPTIONAL REGULATOR"/>
    <property type="match status" value="1"/>
</dbReference>
<evidence type="ECO:0000256" key="1">
    <source>
        <dbReference type="ARBA" id="ARBA00009437"/>
    </source>
</evidence>
<evidence type="ECO:0000313" key="7">
    <source>
        <dbReference type="Proteomes" id="UP001055247"/>
    </source>
</evidence>
<keyword evidence="7" id="KW-1185">Reference proteome</keyword>
<dbReference type="InterPro" id="IPR000847">
    <property type="entry name" value="LysR_HTH_N"/>
</dbReference>
<dbReference type="EMBL" id="BPQO01000008">
    <property type="protein sequence ID" value="GJD88750.1"/>
    <property type="molecule type" value="Genomic_DNA"/>
</dbReference>
<keyword evidence="4" id="KW-0804">Transcription</keyword>
<dbReference type="GO" id="GO:0003677">
    <property type="term" value="F:DNA binding"/>
    <property type="evidence" value="ECO:0007669"/>
    <property type="project" value="UniProtKB-KW"/>
</dbReference>
<protein>
    <submittedName>
        <fullName evidence="6">HTH-type transcriptional regulator HdfR</fullName>
    </submittedName>
</protein>
<proteinExistence type="inferred from homology"/>
<dbReference type="InterPro" id="IPR050176">
    <property type="entry name" value="LTTR"/>
</dbReference>
<dbReference type="Proteomes" id="UP001055247">
    <property type="component" value="Unassembled WGS sequence"/>
</dbReference>
<dbReference type="GO" id="GO:0003700">
    <property type="term" value="F:DNA-binding transcription factor activity"/>
    <property type="evidence" value="ECO:0007669"/>
    <property type="project" value="InterPro"/>
</dbReference>
<comment type="caution">
    <text evidence="6">The sequence shown here is derived from an EMBL/GenBank/DDBJ whole genome shotgun (WGS) entry which is preliminary data.</text>
</comment>
<sequence>MLPTNLDMDVLRTFVAGIDLGGYARAAARLGRSPSAVSLQLRKLEEQVGQPLLLKRGRGLALTEAGEVLLGFARRLLDLNDAALAAVRSPALSGEVRIGLPQDFAETRLPAALSRFARLHPGLRVSARVACNARLREAFEAAELDLALLWDEDGTLGPEAALLELPMVWIGKRDGSGPPPDAPLPLALLDAPCLFRRAALDALDARRIPWRVSFGSPSLSGLWAAVTAGLGVTVRTAHGLPGSLAPLGAAAGLPALPSLRLSLQTPRVGAGPAVEHVAATLRETFAEPGR</sequence>
<dbReference type="SUPFAM" id="SSF46785">
    <property type="entry name" value="Winged helix' DNA-binding domain"/>
    <property type="match status" value="1"/>
</dbReference>
<evidence type="ECO:0000256" key="4">
    <source>
        <dbReference type="ARBA" id="ARBA00023163"/>
    </source>
</evidence>
<reference evidence="6" key="2">
    <citation type="submission" date="2021-08" db="EMBL/GenBank/DDBJ databases">
        <authorList>
            <person name="Tani A."/>
            <person name="Ola A."/>
            <person name="Ogura Y."/>
            <person name="Katsura K."/>
            <person name="Hayashi T."/>
        </authorList>
    </citation>
    <scope>NUCLEOTIDE SEQUENCE</scope>
    <source>
        <strain evidence="6">DSM 16372</strain>
    </source>
</reference>
<evidence type="ECO:0000313" key="6">
    <source>
        <dbReference type="EMBL" id="GJD88750.1"/>
    </source>
</evidence>
<dbReference type="AlphaFoldDB" id="A0AAV4ZL42"/>
<evidence type="ECO:0000256" key="3">
    <source>
        <dbReference type="ARBA" id="ARBA00023125"/>
    </source>
</evidence>
<dbReference type="InterPro" id="IPR036390">
    <property type="entry name" value="WH_DNA-bd_sf"/>
</dbReference>
<dbReference type="PANTHER" id="PTHR30579:SF7">
    <property type="entry name" value="HTH-TYPE TRANSCRIPTIONAL REGULATOR LRHA-RELATED"/>
    <property type="match status" value="1"/>
</dbReference>
<reference evidence="6" key="1">
    <citation type="journal article" date="2016" name="Front. Microbiol.">
        <title>Genome Sequence of the Piezophilic, Mesophilic Sulfate-Reducing Bacterium Desulfovibrio indicus J2T.</title>
        <authorList>
            <person name="Cao J."/>
            <person name="Maignien L."/>
            <person name="Shao Z."/>
            <person name="Alain K."/>
            <person name="Jebbar M."/>
        </authorList>
    </citation>
    <scope>NUCLEOTIDE SEQUENCE</scope>
    <source>
        <strain evidence="6">DSM 16372</strain>
    </source>
</reference>
<gene>
    <name evidence="6" type="primary">hdfR_1</name>
    <name evidence="6" type="ORF">BHAOGJBA_2271</name>
</gene>
<dbReference type="Gene3D" id="1.10.10.10">
    <property type="entry name" value="Winged helix-like DNA-binding domain superfamily/Winged helix DNA-binding domain"/>
    <property type="match status" value="1"/>
</dbReference>
<feature type="domain" description="HTH lysR-type" evidence="5">
    <location>
        <begin position="6"/>
        <end position="63"/>
    </location>
</feature>
<accession>A0AAV4ZL42</accession>
<dbReference type="RefSeq" id="WP_238230026.1">
    <property type="nucleotide sequence ID" value="NZ_BPQO01000008.1"/>
</dbReference>
<dbReference type="InterPro" id="IPR036388">
    <property type="entry name" value="WH-like_DNA-bd_sf"/>
</dbReference>
<comment type="similarity">
    <text evidence="1">Belongs to the LysR transcriptional regulatory family.</text>
</comment>
<keyword evidence="2" id="KW-0805">Transcription regulation</keyword>
<dbReference type="Pfam" id="PF03466">
    <property type="entry name" value="LysR_substrate"/>
    <property type="match status" value="1"/>
</dbReference>
<dbReference type="Gene3D" id="3.40.190.10">
    <property type="entry name" value="Periplasmic binding protein-like II"/>
    <property type="match status" value="2"/>
</dbReference>
<dbReference type="SUPFAM" id="SSF53850">
    <property type="entry name" value="Periplasmic binding protein-like II"/>
    <property type="match status" value="1"/>
</dbReference>
<dbReference type="Pfam" id="PF00126">
    <property type="entry name" value="HTH_1"/>
    <property type="match status" value="1"/>
</dbReference>
<name>A0AAV4ZL42_9HYPH</name>
<evidence type="ECO:0000259" key="5">
    <source>
        <dbReference type="PROSITE" id="PS50931"/>
    </source>
</evidence>
<organism evidence="6 7">
    <name type="scientific">Methylobacterium hispanicum</name>
    <dbReference type="NCBI Taxonomy" id="270350"/>
    <lineage>
        <taxon>Bacteria</taxon>
        <taxon>Pseudomonadati</taxon>
        <taxon>Pseudomonadota</taxon>
        <taxon>Alphaproteobacteria</taxon>
        <taxon>Hyphomicrobiales</taxon>
        <taxon>Methylobacteriaceae</taxon>
        <taxon>Methylobacterium</taxon>
    </lineage>
</organism>
<evidence type="ECO:0000256" key="2">
    <source>
        <dbReference type="ARBA" id="ARBA00023015"/>
    </source>
</evidence>
<dbReference type="InterPro" id="IPR005119">
    <property type="entry name" value="LysR_subst-bd"/>
</dbReference>
<keyword evidence="3" id="KW-0238">DNA-binding</keyword>
<dbReference type="PROSITE" id="PS50931">
    <property type="entry name" value="HTH_LYSR"/>
    <property type="match status" value="1"/>
</dbReference>